<comment type="caution">
    <text evidence="10">The sequence shown here is derived from an EMBL/GenBank/DDBJ whole genome shotgun (WGS) entry which is preliminary data.</text>
</comment>
<evidence type="ECO:0000259" key="8">
    <source>
        <dbReference type="Pfam" id="PF02551"/>
    </source>
</evidence>
<evidence type="ECO:0000256" key="2">
    <source>
        <dbReference type="ARBA" id="ARBA00011881"/>
    </source>
</evidence>
<dbReference type="CDD" id="cd03445">
    <property type="entry name" value="Thioesterase_II_repeat2"/>
    <property type="match status" value="1"/>
</dbReference>
<dbReference type="GO" id="GO:0009062">
    <property type="term" value="P:fatty acid catabolic process"/>
    <property type="evidence" value="ECO:0007669"/>
    <property type="project" value="TreeGrafter"/>
</dbReference>
<comment type="catalytic activity">
    <reaction evidence="5">
        <text>a fatty acyl-CoA + H2O = a fatty acid + CoA + H(+)</text>
        <dbReference type="Rhea" id="RHEA:16781"/>
        <dbReference type="ChEBI" id="CHEBI:15377"/>
        <dbReference type="ChEBI" id="CHEBI:15378"/>
        <dbReference type="ChEBI" id="CHEBI:28868"/>
        <dbReference type="ChEBI" id="CHEBI:57287"/>
        <dbReference type="ChEBI" id="CHEBI:77636"/>
        <dbReference type="EC" id="3.1.2.20"/>
    </reaction>
    <physiologicalReaction direction="left-to-right" evidence="5">
        <dbReference type="Rhea" id="RHEA:16782"/>
    </physiologicalReaction>
</comment>
<comment type="similarity">
    <text evidence="1">Belongs to the C/M/P thioester hydrolase family.</text>
</comment>
<evidence type="ECO:0000313" key="11">
    <source>
        <dbReference type="Proteomes" id="UP001143463"/>
    </source>
</evidence>
<dbReference type="PANTHER" id="PTHR11066:SF34">
    <property type="entry name" value="ACYL-COENZYME A THIOESTERASE 8"/>
    <property type="match status" value="1"/>
</dbReference>
<reference evidence="10" key="2">
    <citation type="submission" date="2023-01" db="EMBL/GenBank/DDBJ databases">
        <authorList>
            <person name="Sun Q."/>
            <person name="Evtushenko L."/>
        </authorList>
    </citation>
    <scope>NUCLEOTIDE SEQUENCE</scope>
    <source>
        <strain evidence="10">VKM Ac-1069</strain>
    </source>
</reference>
<keyword evidence="11" id="KW-1185">Reference proteome</keyword>
<dbReference type="InterPro" id="IPR029069">
    <property type="entry name" value="HotDog_dom_sf"/>
</dbReference>
<evidence type="ECO:0000256" key="4">
    <source>
        <dbReference type="ARBA" id="ARBA00023098"/>
    </source>
</evidence>
<dbReference type="AlphaFoldDB" id="A0A9W6L795"/>
<proteinExistence type="inferred from homology"/>
<dbReference type="InterPro" id="IPR003703">
    <property type="entry name" value="Acyl_CoA_thio"/>
</dbReference>
<feature type="domain" description="Acyl-CoA thioesterase 2 C-terminal" evidence="8">
    <location>
        <begin position="200"/>
        <end position="300"/>
    </location>
</feature>
<keyword evidence="3" id="KW-0378">Hydrolase</keyword>
<sequence>MREDPGVTEPSAPGIMLDVDGVPRGQGVLDELMRLLELEQLEVDLFRGTSPATSPVRVFGGQVAAQALVAAGRTIEPDRGVHSLHAYFIRGGDPGRPIVFRTERVRDGRSFSTRRVLAIQGGEAIFALSASFQLAQEGLEHSVPMSDGVPTPDELPSIGDRVVSGAGAAWIERVPRSLDIRFVDEPVWTEDRVATDDPLRAWMKADGRLPDDPLRHVCLLTYISDLTLLGSVVGRHDLTSTSVQMASLDHAMWFHQPFRADEWLLYECWSPAASGGRGLAQGRFFTRDGRLVASTMQEGLVRLPRR</sequence>
<dbReference type="InterPro" id="IPR025652">
    <property type="entry name" value="TesB_C"/>
</dbReference>
<dbReference type="InterPro" id="IPR049449">
    <property type="entry name" value="TesB_ACOT8-like_N"/>
</dbReference>
<dbReference type="Pfam" id="PF02551">
    <property type="entry name" value="Acyl_CoA_thio"/>
    <property type="match status" value="1"/>
</dbReference>
<evidence type="ECO:0000256" key="5">
    <source>
        <dbReference type="ARBA" id="ARBA00050943"/>
    </source>
</evidence>
<protein>
    <recommendedName>
        <fullName evidence="6">Acyl-CoA thioesterase 2</fullName>
    </recommendedName>
    <alternativeName>
        <fullName evidence="7">Thioesterase II</fullName>
    </alternativeName>
</protein>
<evidence type="ECO:0000313" key="10">
    <source>
        <dbReference type="EMBL" id="GLL14205.1"/>
    </source>
</evidence>
<comment type="subunit">
    <text evidence="2">Homotetramer.</text>
</comment>
<dbReference type="Gene3D" id="2.40.160.210">
    <property type="entry name" value="Acyl-CoA thioesterase, double hotdog domain"/>
    <property type="match status" value="1"/>
</dbReference>
<dbReference type="EMBL" id="BSFQ01000029">
    <property type="protein sequence ID" value="GLL14205.1"/>
    <property type="molecule type" value="Genomic_DNA"/>
</dbReference>
<dbReference type="GO" id="GO:0047617">
    <property type="term" value="F:fatty acyl-CoA hydrolase activity"/>
    <property type="evidence" value="ECO:0007669"/>
    <property type="project" value="UniProtKB-EC"/>
</dbReference>
<organism evidence="10 11">
    <name type="scientific">Pseudonocardia halophobica</name>
    <dbReference type="NCBI Taxonomy" id="29401"/>
    <lineage>
        <taxon>Bacteria</taxon>
        <taxon>Bacillati</taxon>
        <taxon>Actinomycetota</taxon>
        <taxon>Actinomycetes</taxon>
        <taxon>Pseudonocardiales</taxon>
        <taxon>Pseudonocardiaceae</taxon>
        <taxon>Pseudonocardia</taxon>
    </lineage>
</organism>
<dbReference type="PANTHER" id="PTHR11066">
    <property type="entry name" value="ACYL-COA THIOESTERASE"/>
    <property type="match status" value="1"/>
</dbReference>
<dbReference type="SUPFAM" id="SSF54637">
    <property type="entry name" value="Thioesterase/thiol ester dehydrase-isomerase"/>
    <property type="match status" value="2"/>
</dbReference>
<gene>
    <name evidence="10" type="primary">tesB_1</name>
    <name evidence="10" type="ORF">GCM10017577_53520</name>
</gene>
<reference evidence="10" key="1">
    <citation type="journal article" date="2014" name="Int. J. Syst. Evol. Microbiol.">
        <title>Complete genome sequence of Corynebacterium casei LMG S-19264T (=DSM 44701T), isolated from a smear-ripened cheese.</title>
        <authorList>
            <consortium name="US DOE Joint Genome Institute (JGI-PGF)"/>
            <person name="Walter F."/>
            <person name="Albersmeier A."/>
            <person name="Kalinowski J."/>
            <person name="Ruckert C."/>
        </authorList>
    </citation>
    <scope>NUCLEOTIDE SEQUENCE</scope>
    <source>
        <strain evidence="10">VKM Ac-1069</strain>
    </source>
</reference>
<feature type="domain" description="Acyl-CoA thioesterase-like N-terminal HotDog" evidence="9">
    <location>
        <begin position="57"/>
        <end position="133"/>
    </location>
</feature>
<name>A0A9W6L795_9PSEU</name>
<evidence type="ECO:0000256" key="3">
    <source>
        <dbReference type="ARBA" id="ARBA00022801"/>
    </source>
</evidence>
<keyword evidence="4" id="KW-0443">Lipid metabolism</keyword>
<evidence type="ECO:0000256" key="7">
    <source>
        <dbReference type="ARBA" id="ARBA00079653"/>
    </source>
</evidence>
<dbReference type="Pfam" id="PF13622">
    <property type="entry name" value="4HBT_3"/>
    <property type="match status" value="1"/>
</dbReference>
<dbReference type="Proteomes" id="UP001143463">
    <property type="component" value="Unassembled WGS sequence"/>
</dbReference>
<evidence type="ECO:0000256" key="1">
    <source>
        <dbReference type="ARBA" id="ARBA00006538"/>
    </source>
</evidence>
<evidence type="ECO:0000256" key="6">
    <source>
        <dbReference type="ARBA" id="ARBA00071120"/>
    </source>
</evidence>
<dbReference type="CDD" id="cd03444">
    <property type="entry name" value="Thioesterase_II_repeat1"/>
    <property type="match status" value="1"/>
</dbReference>
<dbReference type="InterPro" id="IPR042171">
    <property type="entry name" value="Acyl-CoA_hotdog"/>
</dbReference>
<evidence type="ECO:0000259" key="9">
    <source>
        <dbReference type="Pfam" id="PF13622"/>
    </source>
</evidence>
<dbReference type="FunFam" id="2.40.160.210:FF:000001">
    <property type="entry name" value="Acyl-CoA thioesterase II"/>
    <property type="match status" value="1"/>
</dbReference>
<accession>A0A9W6L795</accession>
<dbReference type="GO" id="GO:0006637">
    <property type="term" value="P:acyl-CoA metabolic process"/>
    <property type="evidence" value="ECO:0007669"/>
    <property type="project" value="InterPro"/>
</dbReference>